<keyword evidence="1" id="KW-0812">Transmembrane</keyword>
<dbReference type="InterPro" id="IPR011330">
    <property type="entry name" value="Glyco_hydro/deAcase_b/a-brl"/>
</dbReference>
<accession>A0ABW5PIW6</accession>
<keyword evidence="1" id="KW-1133">Transmembrane helix</keyword>
<proteinExistence type="predicted"/>
<evidence type="ECO:0000313" key="4">
    <source>
        <dbReference type="Proteomes" id="UP001597541"/>
    </source>
</evidence>
<evidence type="ECO:0000259" key="2">
    <source>
        <dbReference type="PROSITE" id="PS51677"/>
    </source>
</evidence>
<organism evidence="3 4">
    <name type="scientific">Paenibacillus gansuensis</name>
    <dbReference type="NCBI Taxonomy" id="306542"/>
    <lineage>
        <taxon>Bacteria</taxon>
        <taxon>Bacillati</taxon>
        <taxon>Bacillota</taxon>
        <taxon>Bacilli</taxon>
        <taxon>Bacillales</taxon>
        <taxon>Paenibacillaceae</taxon>
        <taxon>Paenibacillus</taxon>
    </lineage>
</organism>
<dbReference type="SUPFAM" id="SSF88713">
    <property type="entry name" value="Glycoside hydrolase/deacetylase"/>
    <property type="match status" value="1"/>
</dbReference>
<gene>
    <name evidence="3" type="primary">pdaB</name>
    <name evidence="3" type="ORF">ACFSUF_22490</name>
</gene>
<comment type="caution">
    <text evidence="3">The sequence shown here is derived from an EMBL/GenBank/DDBJ whole genome shotgun (WGS) entry which is preliminary data.</text>
</comment>
<evidence type="ECO:0000313" key="3">
    <source>
        <dbReference type="EMBL" id="MFD2615176.1"/>
    </source>
</evidence>
<evidence type="ECO:0000256" key="1">
    <source>
        <dbReference type="SAM" id="Phobius"/>
    </source>
</evidence>
<name>A0ABW5PIW6_9BACL</name>
<dbReference type="Proteomes" id="UP001597541">
    <property type="component" value="Unassembled WGS sequence"/>
</dbReference>
<dbReference type="PROSITE" id="PS51677">
    <property type="entry name" value="NODB"/>
    <property type="match status" value="1"/>
</dbReference>
<dbReference type="EMBL" id="JBHUME010000017">
    <property type="protein sequence ID" value="MFD2615176.1"/>
    <property type="molecule type" value="Genomic_DNA"/>
</dbReference>
<protein>
    <submittedName>
        <fullName evidence="3">Polysaccharide deacetylase family sporulation protein PdaB</fullName>
    </submittedName>
</protein>
<dbReference type="InterPro" id="IPR002509">
    <property type="entry name" value="NODB_dom"/>
</dbReference>
<dbReference type="NCBIfam" id="TIGR02764">
    <property type="entry name" value="spore_ybaN_pdaB"/>
    <property type="match status" value="1"/>
</dbReference>
<feature type="domain" description="NodB homology" evidence="2">
    <location>
        <begin position="55"/>
        <end position="234"/>
    </location>
</feature>
<dbReference type="Pfam" id="PF01522">
    <property type="entry name" value="Polysacc_deac_1"/>
    <property type="match status" value="1"/>
</dbReference>
<sequence>MNFFYVLNGRRIKRYFFMFIAALFSIGVVYTERDNITVFSQSEPAAVYSIPTNKKVIALTFDISWGEKRAEPIIDLLKEKGVNATFFLSSVWSKEHPETVKKIVDAGFEIGSHGHKHDFYSKFSDEEIKKQIQTAHTILTETTGKAPTLIRMPNGDFDKRVLRIAKELNYTVIQWDTDSLDWQNGGTSNIVNRVTAKAHPGDIVLMHASDSSKQTLEALPAIIDHLRAKGYELVTVSSLLSQTEVGQSQVQDKVK</sequence>
<dbReference type="InterPro" id="IPR014132">
    <property type="entry name" value="PdaB-like"/>
</dbReference>
<dbReference type="RefSeq" id="WP_377606829.1">
    <property type="nucleotide sequence ID" value="NZ_JBHUME010000017.1"/>
</dbReference>
<feature type="transmembrane region" description="Helical" evidence="1">
    <location>
        <begin position="12"/>
        <end position="30"/>
    </location>
</feature>
<keyword evidence="1" id="KW-0472">Membrane</keyword>
<dbReference type="PANTHER" id="PTHR10587:SF128">
    <property type="entry name" value="POLYSACCHARIDE DEACETYLASE PDAB-RELATED"/>
    <property type="match status" value="1"/>
</dbReference>
<reference evidence="4" key="1">
    <citation type="journal article" date="2019" name="Int. J. Syst. Evol. Microbiol.">
        <title>The Global Catalogue of Microorganisms (GCM) 10K type strain sequencing project: providing services to taxonomists for standard genome sequencing and annotation.</title>
        <authorList>
            <consortium name="The Broad Institute Genomics Platform"/>
            <consortium name="The Broad Institute Genome Sequencing Center for Infectious Disease"/>
            <person name="Wu L."/>
            <person name="Ma J."/>
        </authorList>
    </citation>
    <scope>NUCLEOTIDE SEQUENCE [LARGE SCALE GENOMIC DNA]</scope>
    <source>
        <strain evidence="4">KCTC 3950</strain>
    </source>
</reference>
<dbReference type="Gene3D" id="3.20.20.370">
    <property type="entry name" value="Glycoside hydrolase/deacetylase"/>
    <property type="match status" value="1"/>
</dbReference>
<keyword evidence="4" id="KW-1185">Reference proteome</keyword>
<dbReference type="PANTHER" id="PTHR10587">
    <property type="entry name" value="GLYCOSYL TRANSFERASE-RELATED"/>
    <property type="match status" value="1"/>
</dbReference>
<dbReference type="InterPro" id="IPR050248">
    <property type="entry name" value="Polysacc_deacetylase_ArnD"/>
</dbReference>